<proteinExistence type="predicted"/>
<dbReference type="EMBL" id="HE804045">
    <property type="protein sequence ID" value="CCH33769.1"/>
    <property type="molecule type" value="Genomic_DNA"/>
</dbReference>
<dbReference type="InterPro" id="IPR008979">
    <property type="entry name" value="Galactose-bd-like_sf"/>
</dbReference>
<feature type="domain" description="Glycosyl hydrolase family 98 putative carbohydrate-binding module" evidence="3">
    <location>
        <begin position="136"/>
        <end position="277"/>
    </location>
</feature>
<dbReference type="Pfam" id="PF08305">
    <property type="entry name" value="NPCBM"/>
    <property type="match status" value="1"/>
</dbReference>
<protein>
    <recommendedName>
        <fullName evidence="3">Glycosyl hydrolase family 98 putative carbohydrate-binding module domain-containing protein</fullName>
    </recommendedName>
</protein>
<accession>K0KAC9</accession>
<dbReference type="InterPro" id="IPR038637">
    <property type="entry name" value="NPCBM_sf"/>
</dbReference>
<dbReference type="BioCyc" id="SESP1179773:BN6_RS31445-MONOMER"/>
<feature type="region of interest" description="Disordered" evidence="1">
    <location>
        <begin position="107"/>
        <end position="130"/>
    </location>
</feature>
<evidence type="ECO:0000313" key="5">
    <source>
        <dbReference type="Proteomes" id="UP000006281"/>
    </source>
</evidence>
<keyword evidence="2" id="KW-0812">Transmembrane</keyword>
<dbReference type="Proteomes" id="UP000006281">
    <property type="component" value="Chromosome"/>
</dbReference>
<dbReference type="PATRIC" id="fig|1179773.3.peg.6580"/>
<dbReference type="InterPro" id="IPR013222">
    <property type="entry name" value="Glyco_hyd_98_carb-bd"/>
</dbReference>
<dbReference type="SMART" id="SM00776">
    <property type="entry name" value="NPCBM"/>
    <property type="match status" value="1"/>
</dbReference>
<feature type="transmembrane region" description="Helical" evidence="2">
    <location>
        <begin position="42"/>
        <end position="70"/>
    </location>
</feature>
<feature type="region of interest" description="Disordered" evidence="1">
    <location>
        <begin position="1"/>
        <end position="24"/>
    </location>
</feature>
<keyword evidence="2" id="KW-0472">Membrane</keyword>
<dbReference type="KEGG" id="sesp:BN6_65270"/>
<dbReference type="Gene3D" id="2.60.120.1060">
    <property type="entry name" value="NPCBM/NEW2 domain"/>
    <property type="match status" value="1"/>
</dbReference>
<dbReference type="AlphaFoldDB" id="K0KAC9"/>
<keyword evidence="2" id="KW-1133">Transmembrane helix</keyword>
<evidence type="ECO:0000313" key="4">
    <source>
        <dbReference type="EMBL" id="CCH33769.1"/>
    </source>
</evidence>
<feature type="compositionally biased region" description="Low complexity" evidence="1">
    <location>
        <begin position="107"/>
        <end position="125"/>
    </location>
</feature>
<organism evidence="4 5">
    <name type="scientific">Saccharothrix espanaensis (strain ATCC 51144 / DSM 44229 / JCM 9112 / NBRC 15066 / NRRL 15764)</name>
    <dbReference type="NCBI Taxonomy" id="1179773"/>
    <lineage>
        <taxon>Bacteria</taxon>
        <taxon>Bacillati</taxon>
        <taxon>Actinomycetota</taxon>
        <taxon>Actinomycetes</taxon>
        <taxon>Pseudonocardiales</taxon>
        <taxon>Pseudonocardiaceae</taxon>
        <taxon>Saccharothrix</taxon>
    </lineage>
</organism>
<keyword evidence="5" id="KW-1185">Reference proteome</keyword>
<reference evidence="4 5" key="1">
    <citation type="journal article" date="2012" name="BMC Genomics">
        <title>Complete genome sequence of Saccharothrix espanaensis DSM 44229T and comparison to the other completely sequenced Pseudonocardiaceae.</title>
        <authorList>
            <person name="Strobel T."/>
            <person name="Al-Dilaimi A."/>
            <person name="Blom J."/>
            <person name="Gessner A."/>
            <person name="Kalinowski J."/>
            <person name="Luzhetska M."/>
            <person name="Puhler A."/>
            <person name="Szczepanowski R."/>
            <person name="Bechthold A."/>
            <person name="Ruckert C."/>
        </authorList>
    </citation>
    <scope>NUCLEOTIDE SEQUENCE [LARGE SCALE GENOMIC DNA]</scope>
    <source>
        <strain evidence="5">ATCC 51144 / DSM 44229 / JCM 9112 / NBRC 15066 / NRRL 15764</strain>
    </source>
</reference>
<evidence type="ECO:0000259" key="3">
    <source>
        <dbReference type="SMART" id="SM00776"/>
    </source>
</evidence>
<sequence>MDGRHQRARTSSDDPESEPTSPRTAISVARWSGAATSLTGTLIAILTFPTVVLKIIGAAVCLLIGVTVLTTTRARDRPPPRVLLSLTLAGGAALALVVVLASGHAPTEQATSQAAPGTPTTAADTIGSAKSIPNTAPGAISLVDVGPVRNDPAENLWTTGPVRLKGVPHDQAIAATGAWCGSNQIEYPLDGRFDRFTAFVGISDESAETKPLDFFALTDGNRVVDLAAVSNKAPQLVEIAVTGVARLVIGVKPPAGDPSNCPGPERVGVWADPLLIPVR</sequence>
<evidence type="ECO:0000256" key="1">
    <source>
        <dbReference type="SAM" id="MobiDB-lite"/>
    </source>
</evidence>
<gene>
    <name evidence="4" type="ordered locus">BN6_65270</name>
</gene>
<evidence type="ECO:0000256" key="2">
    <source>
        <dbReference type="SAM" id="Phobius"/>
    </source>
</evidence>
<dbReference type="STRING" id="1179773.BN6_65270"/>
<feature type="transmembrane region" description="Helical" evidence="2">
    <location>
        <begin position="82"/>
        <end position="103"/>
    </location>
</feature>
<dbReference type="SUPFAM" id="SSF49785">
    <property type="entry name" value="Galactose-binding domain-like"/>
    <property type="match status" value="1"/>
</dbReference>
<name>K0KAC9_SACES</name>
<dbReference type="HOGENOM" id="CLU_997115_0_0_11"/>